<keyword evidence="2" id="KW-1185">Reference proteome</keyword>
<dbReference type="Pfam" id="PF10042">
    <property type="entry name" value="DUF2278"/>
    <property type="match status" value="1"/>
</dbReference>
<accession>A0A511N778</accession>
<evidence type="ECO:0000313" key="2">
    <source>
        <dbReference type="Proteomes" id="UP000321306"/>
    </source>
</evidence>
<protein>
    <recommendedName>
        <fullName evidence="3">DUF2278 family protein</fullName>
    </recommendedName>
</protein>
<dbReference type="InterPro" id="IPR019268">
    <property type="entry name" value="DUF2278"/>
</dbReference>
<dbReference type="OrthoDB" id="291334at2"/>
<dbReference type="EMBL" id="BJXB01000020">
    <property type="protein sequence ID" value="GEM48316.1"/>
    <property type="molecule type" value="Genomic_DNA"/>
</dbReference>
<sequence>MPIDYWIAKVKILSSRSDNHTSGSVHHRVHARTCLDGRLRDLQLAINVLSRSNSGEAGSSHLKFVVVSPFEHPITMDLPAYFASQAPEFQGKNRAERHYLENHAFAVRPGPQDLQVRLDYLRSGLFDPGTMQVLPPSGPGVKDDLQDHLRSLLQLARQHRDCWVYVFGELWTPGANLQRRPSSLSLQKAGSFAYGIHDIHMNQGNEPRFQQADGVFQDGGLLFHFGHLGTWVGVFLAFQGQAWETDPVTGHRLF</sequence>
<dbReference type="RefSeq" id="WP_146887308.1">
    <property type="nucleotide sequence ID" value="NZ_BJXB01000020.1"/>
</dbReference>
<name>A0A511N778_DEIC1</name>
<dbReference type="Proteomes" id="UP000321306">
    <property type="component" value="Unassembled WGS sequence"/>
</dbReference>
<evidence type="ECO:0000313" key="1">
    <source>
        <dbReference type="EMBL" id="GEM48316.1"/>
    </source>
</evidence>
<proteinExistence type="predicted"/>
<evidence type="ECO:0008006" key="3">
    <source>
        <dbReference type="Google" id="ProtNLM"/>
    </source>
</evidence>
<comment type="caution">
    <text evidence="1">The sequence shown here is derived from an EMBL/GenBank/DDBJ whole genome shotgun (WGS) entry which is preliminary data.</text>
</comment>
<reference evidence="1 2" key="1">
    <citation type="submission" date="2019-07" db="EMBL/GenBank/DDBJ databases">
        <title>Whole genome shotgun sequence of Deinococcus cellulosilyticus NBRC 106333.</title>
        <authorList>
            <person name="Hosoyama A."/>
            <person name="Uohara A."/>
            <person name="Ohji S."/>
            <person name="Ichikawa N."/>
        </authorList>
    </citation>
    <scope>NUCLEOTIDE SEQUENCE [LARGE SCALE GENOMIC DNA]</scope>
    <source>
        <strain evidence="1 2">NBRC 106333</strain>
    </source>
</reference>
<organism evidence="1 2">
    <name type="scientific">Deinococcus cellulosilyticus (strain DSM 18568 / NBRC 106333 / KACC 11606 / 5516J-15)</name>
    <dbReference type="NCBI Taxonomy" id="1223518"/>
    <lineage>
        <taxon>Bacteria</taxon>
        <taxon>Thermotogati</taxon>
        <taxon>Deinococcota</taxon>
        <taxon>Deinococci</taxon>
        <taxon>Deinococcales</taxon>
        <taxon>Deinococcaceae</taxon>
        <taxon>Deinococcus</taxon>
    </lineage>
</organism>
<gene>
    <name evidence="1" type="ORF">DC3_39510</name>
</gene>
<dbReference type="AlphaFoldDB" id="A0A511N778"/>